<gene>
    <name evidence="3" type="ORF">LIER_35091</name>
</gene>
<comment type="caution">
    <text evidence="3">The sequence shown here is derived from an EMBL/GenBank/DDBJ whole genome shotgun (WGS) entry which is preliminary data.</text>
</comment>
<dbReference type="AlphaFoldDB" id="A0AAV3NMX8"/>
<dbReference type="PANTHER" id="PTHR47926">
    <property type="entry name" value="PENTATRICOPEPTIDE REPEAT-CONTAINING PROTEIN"/>
    <property type="match status" value="1"/>
</dbReference>
<evidence type="ECO:0000256" key="2">
    <source>
        <dbReference type="PROSITE-ProRule" id="PRU00708"/>
    </source>
</evidence>
<evidence type="ECO:0008006" key="5">
    <source>
        <dbReference type="Google" id="ProtNLM"/>
    </source>
</evidence>
<keyword evidence="4" id="KW-1185">Reference proteome</keyword>
<evidence type="ECO:0000256" key="1">
    <source>
        <dbReference type="ARBA" id="ARBA00022737"/>
    </source>
</evidence>
<keyword evidence="1" id="KW-0677">Repeat</keyword>
<dbReference type="InterPro" id="IPR046848">
    <property type="entry name" value="E_motif"/>
</dbReference>
<evidence type="ECO:0000313" key="4">
    <source>
        <dbReference type="Proteomes" id="UP001454036"/>
    </source>
</evidence>
<dbReference type="EMBL" id="BAABME010015108">
    <property type="protein sequence ID" value="GAA0139430.1"/>
    <property type="molecule type" value="Genomic_DNA"/>
</dbReference>
<accession>A0AAV3NMX8</accession>
<evidence type="ECO:0000313" key="3">
    <source>
        <dbReference type="EMBL" id="GAA0139430.1"/>
    </source>
</evidence>
<dbReference type="NCBIfam" id="TIGR00756">
    <property type="entry name" value="PPR"/>
    <property type="match status" value="3"/>
</dbReference>
<dbReference type="Pfam" id="PF13041">
    <property type="entry name" value="PPR_2"/>
    <property type="match status" value="1"/>
</dbReference>
<dbReference type="Pfam" id="PF20431">
    <property type="entry name" value="E_motif"/>
    <property type="match status" value="1"/>
</dbReference>
<name>A0AAV3NMX8_LITER</name>
<dbReference type="InterPro" id="IPR002885">
    <property type="entry name" value="PPR_rpt"/>
</dbReference>
<dbReference type="InterPro" id="IPR011990">
    <property type="entry name" value="TPR-like_helical_dom_sf"/>
</dbReference>
<feature type="repeat" description="PPR" evidence="2">
    <location>
        <begin position="160"/>
        <end position="190"/>
    </location>
</feature>
<feature type="repeat" description="PPR" evidence="2">
    <location>
        <begin position="191"/>
        <end position="221"/>
    </location>
</feature>
<dbReference type="GO" id="GO:0009451">
    <property type="term" value="P:RNA modification"/>
    <property type="evidence" value="ECO:0007669"/>
    <property type="project" value="InterPro"/>
</dbReference>
<dbReference type="Gene3D" id="1.25.40.10">
    <property type="entry name" value="Tetratricopeptide repeat domain"/>
    <property type="match status" value="4"/>
</dbReference>
<proteinExistence type="predicted"/>
<reference evidence="3 4" key="1">
    <citation type="submission" date="2024-01" db="EMBL/GenBank/DDBJ databases">
        <title>The complete chloroplast genome sequence of Lithospermum erythrorhizon: insights into the phylogenetic relationship among Boraginaceae species and the maternal lineages of purple gromwells.</title>
        <authorList>
            <person name="Okada T."/>
            <person name="Watanabe K."/>
        </authorList>
    </citation>
    <scope>NUCLEOTIDE SEQUENCE [LARGE SCALE GENOMIC DNA]</scope>
</reference>
<sequence>MKEMKEIHGQLTRLSPHLSPSHLTFLNSRLLFFAATSNSGSLIYAQRIFRLIQNPNLFMYNAIIRAYACDIQNHISFHSLFLYKRMRYQNITPDSITINFLLKDCVKRTHNISGELIHSHVVKFGLCRDVYVQNGLIRFYAECGGIFYALKLFDDMPNRDIVSCNTIIIGCLREGEVDLALDLFMKMEEKNVITWNSIITGFVQGGRPKEALILFDEMKELADHGGGLYNSVVHPDKITVACVLSACASVGAISHGESVHGYLKRSCLECDVVIGTALLDMYGKCGCIEKAMEIFKWMPIKDVLAWTAMISAYALHGYGEEAFETFREMVQTEIRPNAVTFVALLTACSHSGMVDQGRFCFDAMKYVYGIQPKVQHYACLIDILGRACLFEEAERVIRSMPMEPDVYVWGALLGCCQMHGNVELGEKVAKCLINLEPLNHAFYVNLCDVYAKAGKLDSFKIVRSMMKDKGIKKLVPGCSMTEIDGVIHEFSVKGSPGVQMEDILNVITSLSYEMKFNGTHFSESLVQG</sequence>
<dbReference type="PROSITE" id="PS51375">
    <property type="entry name" value="PPR"/>
    <property type="match status" value="3"/>
</dbReference>
<dbReference type="Pfam" id="PF01535">
    <property type="entry name" value="PPR"/>
    <property type="match status" value="5"/>
</dbReference>
<protein>
    <recommendedName>
        <fullName evidence="5">Pentatricopeptide repeat-containing protein</fullName>
    </recommendedName>
</protein>
<dbReference type="Pfam" id="PF13812">
    <property type="entry name" value="PPR_3"/>
    <property type="match status" value="1"/>
</dbReference>
<feature type="repeat" description="PPR" evidence="2">
    <location>
        <begin position="302"/>
        <end position="336"/>
    </location>
</feature>
<dbReference type="InterPro" id="IPR046960">
    <property type="entry name" value="PPR_At4g14850-like_plant"/>
</dbReference>
<dbReference type="PANTHER" id="PTHR47926:SF401">
    <property type="entry name" value="PENTATRICOPEPTIDE REPEAT-CONTAINING PROTEIN"/>
    <property type="match status" value="1"/>
</dbReference>
<dbReference type="Proteomes" id="UP001454036">
    <property type="component" value="Unassembled WGS sequence"/>
</dbReference>
<organism evidence="3 4">
    <name type="scientific">Lithospermum erythrorhizon</name>
    <name type="common">Purple gromwell</name>
    <name type="synonym">Lithospermum officinale var. erythrorhizon</name>
    <dbReference type="NCBI Taxonomy" id="34254"/>
    <lineage>
        <taxon>Eukaryota</taxon>
        <taxon>Viridiplantae</taxon>
        <taxon>Streptophyta</taxon>
        <taxon>Embryophyta</taxon>
        <taxon>Tracheophyta</taxon>
        <taxon>Spermatophyta</taxon>
        <taxon>Magnoliopsida</taxon>
        <taxon>eudicotyledons</taxon>
        <taxon>Gunneridae</taxon>
        <taxon>Pentapetalae</taxon>
        <taxon>asterids</taxon>
        <taxon>lamiids</taxon>
        <taxon>Boraginales</taxon>
        <taxon>Boraginaceae</taxon>
        <taxon>Boraginoideae</taxon>
        <taxon>Lithospermeae</taxon>
        <taxon>Lithospermum</taxon>
    </lineage>
</organism>
<dbReference type="GO" id="GO:0003723">
    <property type="term" value="F:RNA binding"/>
    <property type="evidence" value="ECO:0007669"/>
    <property type="project" value="InterPro"/>
</dbReference>
<dbReference type="FunFam" id="1.25.40.10:FF:000329">
    <property type="entry name" value="Pentatricopeptide repeat-containing protein"/>
    <property type="match status" value="1"/>
</dbReference>